<dbReference type="PROSITE" id="PS00211">
    <property type="entry name" value="ABC_TRANSPORTER_1"/>
    <property type="match status" value="1"/>
</dbReference>
<dbReference type="InterPro" id="IPR027417">
    <property type="entry name" value="P-loop_NTPase"/>
</dbReference>
<accession>A0ABU6HGQ7</accession>
<proteinExistence type="inferred from homology"/>
<evidence type="ECO:0000256" key="2">
    <source>
        <dbReference type="ARBA" id="ARBA00022448"/>
    </source>
</evidence>
<feature type="domain" description="ABC transporter" evidence="5">
    <location>
        <begin position="1"/>
        <end position="222"/>
    </location>
</feature>
<evidence type="ECO:0000256" key="1">
    <source>
        <dbReference type="ARBA" id="ARBA00005417"/>
    </source>
</evidence>
<evidence type="ECO:0000313" key="7">
    <source>
        <dbReference type="Proteomes" id="UP001348149"/>
    </source>
</evidence>
<protein>
    <submittedName>
        <fullName evidence="6">ATP-binding cassette domain-containing protein</fullName>
    </submittedName>
</protein>
<dbReference type="GO" id="GO:0005524">
    <property type="term" value="F:ATP binding"/>
    <property type="evidence" value="ECO:0007669"/>
    <property type="project" value="UniProtKB-KW"/>
</dbReference>
<dbReference type="SUPFAM" id="SSF52540">
    <property type="entry name" value="P-loop containing nucleoside triphosphate hydrolases"/>
    <property type="match status" value="1"/>
</dbReference>
<keyword evidence="2" id="KW-0813">Transport</keyword>
<evidence type="ECO:0000256" key="3">
    <source>
        <dbReference type="ARBA" id="ARBA00022741"/>
    </source>
</evidence>
<dbReference type="InterPro" id="IPR003593">
    <property type="entry name" value="AAA+_ATPase"/>
</dbReference>
<dbReference type="Pfam" id="PF00005">
    <property type="entry name" value="ABC_tran"/>
    <property type="match status" value="1"/>
</dbReference>
<name>A0ABU6HGQ7_9RHOB</name>
<dbReference type="InterPro" id="IPR050166">
    <property type="entry name" value="ABC_transporter_ATP-bind"/>
</dbReference>
<keyword evidence="3" id="KW-0547">Nucleotide-binding</keyword>
<dbReference type="Gene3D" id="3.40.50.300">
    <property type="entry name" value="P-loop containing nucleotide triphosphate hydrolases"/>
    <property type="match status" value="1"/>
</dbReference>
<comment type="caution">
    <text evidence="6">The sequence shown here is derived from an EMBL/GenBank/DDBJ whole genome shotgun (WGS) entry which is preliminary data.</text>
</comment>
<dbReference type="InterPro" id="IPR017871">
    <property type="entry name" value="ABC_transporter-like_CS"/>
</dbReference>
<dbReference type="PANTHER" id="PTHR42788">
    <property type="entry name" value="TAURINE IMPORT ATP-BINDING PROTEIN-RELATED"/>
    <property type="match status" value="1"/>
</dbReference>
<keyword evidence="7" id="KW-1185">Reference proteome</keyword>
<reference evidence="6 7" key="1">
    <citation type="submission" date="2024-01" db="EMBL/GenBank/DDBJ databases">
        <title>Mesobacterium rodlantinim sp. nov., isolated from shallow sea hydrothermal systems off Kueishantao Island.</title>
        <authorList>
            <person name="Su Z."/>
            <person name="Tang K."/>
        </authorList>
    </citation>
    <scope>NUCLEOTIDE SEQUENCE [LARGE SCALE GENOMIC DNA]</scope>
    <source>
        <strain evidence="6 7">TK19101</strain>
    </source>
</reference>
<gene>
    <name evidence="6" type="ORF">VK792_06605</name>
</gene>
<dbReference type="PROSITE" id="PS50893">
    <property type="entry name" value="ABC_TRANSPORTER_2"/>
    <property type="match status" value="1"/>
</dbReference>
<evidence type="ECO:0000259" key="5">
    <source>
        <dbReference type="PROSITE" id="PS50893"/>
    </source>
</evidence>
<dbReference type="PANTHER" id="PTHR42788:SF13">
    <property type="entry name" value="ALIPHATIC SULFONATES IMPORT ATP-BINDING PROTEIN SSUB"/>
    <property type="match status" value="1"/>
</dbReference>
<comment type="similarity">
    <text evidence="1">Belongs to the ABC transporter superfamily.</text>
</comment>
<organism evidence="6 7">
    <name type="scientific">Mesobacterium hydrothermale</name>
    <dbReference type="NCBI Taxonomy" id="3111907"/>
    <lineage>
        <taxon>Bacteria</taxon>
        <taxon>Pseudomonadati</taxon>
        <taxon>Pseudomonadota</taxon>
        <taxon>Alphaproteobacteria</taxon>
        <taxon>Rhodobacterales</taxon>
        <taxon>Roseobacteraceae</taxon>
        <taxon>Mesobacterium</taxon>
    </lineage>
</organism>
<keyword evidence="4 6" id="KW-0067">ATP-binding</keyword>
<dbReference type="InterPro" id="IPR003439">
    <property type="entry name" value="ABC_transporter-like_ATP-bd"/>
</dbReference>
<dbReference type="SMART" id="SM00382">
    <property type="entry name" value="AAA"/>
    <property type="match status" value="1"/>
</dbReference>
<evidence type="ECO:0000313" key="6">
    <source>
        <dbReference type="EMBL" id="MEC3860949.1"/>
    </source>
</evidence>
<sequence length="260" mass="28105">MTLAAINYAYSGRQVLRDVSLVLREGEMVALVGPSGCGKTTLAHIATGTLTPDQGRVLRRYRRHGVVFQEPRLLPWATALDNIALSVELTGVKRKAARDKAHEVAERAALLPDDLAKFPAELSGGMRQRVSIVRALAVDPDFMIFDEPFGALDAALRRRMQDLVLSAVADMGFAGLFITHDLTEAARVAHRIAVMDARGQGILGSVTPPGRIGHRSEAQLFGFVQECLANNPLFADLDSVDERAAPTFCGCDPIGLSRCC</sequence>
<dbReference type="Proteomes" id="UP001348149">
    <property type="component" value="Unassembled WGS sequence"/>
</dbReference>
<evidence type="ECO:0000256" key="4">
    <source>
        <dbReference type="ARBA" id="ARBA00022840"/>
    </source>
</evidence>
<dbReference type="EMBL" id="JAYLLH010000006">
    <property type="protein sequence ID" value="MEC3860949.1"/>
    <property type="molecule type" value="Genomic_DNA"/>
</dbReference>